<dbReference type="Pfam" id="PF08534">
    <property type="entry name" value="Redoxin"/>
    <property type="match status" value="1"/>
</dbReference>
<dbReference type="CDD" id="cd02966">
    <property type="entry name" value="TlpA_like_family"/>
    <property type="match status" value="1"/>
</dbReference>
<evidence type="ECO:0000313" key="6">
    <source>
        <dbReference type="EMBL" id="QIU97413.1"/>
    </source>
</evidence>
<keyword evidence="3" id="KW-1015">Disulfide bond</keyword>
<evidence type="ECO:0000313" key="7">
    <source>
        <dbReference type="Proteomes" id="UP000501780"/>
    </source>
</evidence>
<evidence type="ECO:0000256" key="4">
    <source>
        <dbReference type="ARBA" id="ARBA00023284"/>
    </source>
</evidence>
<feature type="domain" description="Thioredoxin" evidence="5">
    <location>
        <begin position="281"/>
        <end position="419"/>
    </location>
</feature>
<organism evidence="6 7">
    <name type="scientific">Bacteroides faecium</name>
    <dbReference type="NCBI Taxonomy" id="2715212"/>
    <lineage>
        <taxon>Bacteria</taxon>
        <taxon>Pseudomonadati</taxon>
        <taxon>Bacteroidota</taxon>
        <taxon>Bacteroidia</taxon>
        <taxon>Bacteroidales</taxon>
        <taxon>Bacteroidaceae</taxon>
        <taxon>Bacteroides</taxon>
    </lineage>
</organism>
<keyword evidence="7" id="KW-1185">Reference proteome</keyword>
<dbReference type="InterPro" id="IPR036249">
    <property type="entry name" value="Thioredoxin-like_sf"/>
</dbReference>
<keyword evidence="4" id="KW-0676">Redox-active center</keyword>
<dbReference type="InterPro" id="IPR050553">
    <property type="entry name" value="Thioredoxin_ResA/DsbE_sf"/>
</dbReference>
<dbReference type="SUPFAM" id="SSF52833">
    <property type="entry name" value="Thioredoxin-like"/>
    <property type="match status" value="1"/>
</dbReference>
<dbReference type="EMBL" id="CP050831">
    <property type="protein sequence ID" value="QIU97413.1"/>
    <property type="molecule type" value="Genomic_DNA"/>
</dbReference>
<dbReference type="Proteomes" id="UP000501780">
    <property type="component" value="Chromosome"/>
</dbReference>
<dbReference type="PANTHER" id="PTHR42852">
    <property type="entry name" value="THIOL:DISULFIDE INTERCHANGE PROTEIN DSBE"/>
    <property type="match status" value="1"/>
</dbReference>
<dbReference type="InterPro" id="IPR013740">
    <property type="entry name" value="Redoxin"/>
</dbReference>
<name>A0A6H0KW89_9BACE</name>
<dbReference type="AlphaFoldDB" id="A0A6H0KW89"/>
<evidence type="ECO:0000259" key="5">
    <source>
        <dbReference type="PROSITE" id="PS51352"/>
    </source>
</evidence>
<dbReference type="GO" id="GO:0030313">
    <property type="term" value="C:cell envelope"/>
    <property type="evidence" value="ECO:0007669"/>
    <property type="project" value="UniProtKB-SubCell"/>
</dbReference>
<protein>
    <submittedName>
        <fullName evidence="6">TlpA family protein disulfide reductase</fullName>
    </submittedName>
</protein>
<dbReference type="PROSITE" id="PS51352">
    <property type="entry name" value="THIOREDOXIN_2"/>
    <property type="match status" value="1"/>
</dbReference>
<comment type="subcellular location">
    <subcellularLocation>
        <location evidence="1">Cell envelope</location>
    </subcellularLocation>
</comment>
<proteinExistence type="predicted"/>
<evidence type="ECO:0000256" key="2">
    <source>
        <dbReference type="ARBA" id="ARBA00022748"/>
    </source>
</evidence>
<dbReference type="KEGG" id="bfc:BacF7301_05190"/>
<gene>
    <name evidence="6" type="ORF">BacF7301_05190</name>
</gene>
<accession>A0A6H0KW89</accession>
<dbReference type="Gene3D" id="3.40.30.10">
    <property type="entry name" value="Glutaredoxin"/>
    <property type="match status" value="1"/>
</dbReference>
<dbReference type="GO" id="GO:0017004">
    <property type="term" value="P:cytochrome complex assembly"/>
    <property type="evidence" value="ECO:0007669"/>
    <property type="project" value="UniProtKB-KW"/>
</dbReference>
<evidence type="ECO:0000256" key="3">
    <source>
        <dbReference type="ARBA" id="ARBA00023157"/>
    </source>
</evidence>
<dbReference type="InterPro" id="IPR013766">
    <property type="entry name" value="Thioredoxin_domain"/>
</dbReference>
<dbReference type="GO" id="GO:0016491">
    <property type="term" value="F:oxidoreductase activity"/>
    <property type="evidence" value="ECO:0007669"/>
    <property type="project" value="InterPro"/>
</dbReference>
<reference evidence="6 7" key="1">
    <citation type="submission" date="2020-03" db="EMBL/GenBank/DDBJ databases">
        <title>Genomic analysis of Bacteroides faecium CBA7301.</title>
        <authorList>
            <person name="Kim J."/>
            <person name="Roh S.W."/>
        </authorList>
    </citation>
    <scope>NUCLEOTIDE SEQUENCE [LARGE SCALE GENOMIC DNA]</scope>
    <source>
        <strain evidence="6 7">CBA7301</strain>
    </source>
</reference>
<evidence type="ECO:0000256" key="1">
    <source>
        <dbReference type="ARBA" id="ARBA00004196"/>
    </source>
</evidence>
<keyword evidence="2" id="KW-0201">Cytochrome c-type biogenesis</keyword>
<dbReference type="PANTHER" id="PTHR42852:SF6">
    <property type="entry name" value="THIOL:DISULFIDE INTERCHANGE PROTEIN DSBE"/>
    <property type="match status" value="1"/>
</dbReference>
<sequence length="419" mass="47363">MGTTDVPMRFDGAASMLGESRNIMLKTDAEGNFDTVIELDKPAYFNINRNTVYLTPGDDLTIKITQNNGEAVFNGKGAEANVYMKGRLFPHGGSFLESGDNIRADFAATRTTIDSLARIRRAQLEALTNVSKDFKDMENARINADIVNSYLSYPSYSRLTSGVKDREQAMQKVDSFYNTLTEEVKERIKNLVDDRYLDVNVVRSVLSQVNAPYLASMKTWTEGIAFTPRIQALFNSSEYVNKLRQEVTNESLSEMKNFADNLQYKDFAVELNGMIVKASRLLKGQPAIDFELTDTAGVVRHLSDFKGKVLYVDFWATWCGPCIQESPHFESLSKEYAGKDVVFLPVSTDANKKAWKRFITAHKKELSQYNSVDKTMHSGWSIYYIPRFVLIDKDFNIVTAYASRPSNPEAKEMIDSLLK</sequence>